<evidence type="ECO:0000256" key="2">
    <source>
        <dbReference type="SAM" id="Phobius"/>
    </source>
</evidence>
<keyword evidence="2" id="KW-0472">Membrane</keyword>
<dbReference type="InterPro" id="IPR058489">
    <property type="entry name" value="DUF8176"/>
</dbReference>
<dbReference type="STRING" id="1210090.GCA_001613185_04032"/>
<keyword evidence="2" id="KW-0812">Transmembrane</keyword>
<proteinExistence type="predicted"/>
<keyword evidence="5" id="KW-1185">Reference proteome</keyword>
<evidence type="ECO:0000313" key="4">
    <source>
        <dbReference type="EMBL" id="RBO84452.1"/>
    </source>
</evidence>
<evidence type="ECO:0000259" key="3">
    <source>
        <dbReference type="Pfam" id="PF26527"/>
    </source>
</evidence>
<dbReference type="EMBL" id="QNRE01000016">
    <property type="protein sequence ID" value="RBO84452.1"/>
    <property type="molecule type" value="Genomic_DNA"/>
</dbReference>
<comment type="caution">
    <text evidence="4">The sequence shown here is derived from an EMBL/GenBank/DDBJ whole genome shotgun (WGS) entry which is preliminary data.</text>
</comment>
<protein>
    <recommendedName>
        <fullName evidence="3">DUF8176 domain-containing protein</fullName>
    </recommendedName>
</protein>
<dbReference type="Proteomes" id="UP000252586">
    <property type="component" value="Unassembled WGS sequence"/>
</dbReference>
<sequence length="255" mass="26367">MAAGARLTKRGASVMRRIDPQDESNDDRQIVLDGPPPTEIAEWLASAGAPDTAEDRRWLTSEYRTGGPGRARAVLGGVVMLAVVAATVVVATMLISGIDGVDHGVDVPMSLTVALSLSPGGLEHALTVTGSTAACGPETIEATEAVAGPRPLRPATGAAAIAAFEAAYYHARDGVLAREVVAADAAISDAATIQAGIDSAPLGTTYCARIRRLNPGLYAVEITDTPPGAAPRVWRQRISTTQLDRHSVITAIVSE</sequence>
<feature type="transmembrane region" description="Helical" evidence="2">
    <location>
        <begin position="73"/>
        <end position="95"/>
    </location>
</feature>
<feature type="domain" description="DUF8176" evidence="3">
    <location>
        <begin position="139"/>
        <end position="252"/>
    </location>
</feature>
<gene>
    <name evidence="4" type="ORF">DFR74_11613</name>
</gene>
<feature type="compositionally biased region" description="Basic and acidic residues" evidence="1">
    <location>
        <begin position="16"/>
        <end position="30"/>
    </location>
</feature>
<feature type="region of interest" description="Disordered" evidence="1">
    <location>
        <begin position="1"/>
        <end position="30"/>
    </location>
</feature>
<evidence type="ECO:0000313" key="5">
    <source>
        <dbReference type="Proteomes" id="UP000252586"/>
    </source>
</evidence>
<name>A0A366D309_9NOCA</name>
<keyword evidence="2" id="KW-1133">Transmembrane helix</keyword>
<dbReference type="Pfam" id="PF26527">
    <property type="entry name" value="DUF8176"/>
    <property type="match status" value="1"/>
</dbReference>
<evidence type="ECO:0000256" key="1">
    <source>
        <dbReference type="SAM" id="MobiDB-lite"/>
    </source>
</evidence>
<dbReference type="AlphaFoldDB" id="A0A366D309"/>
<organism evidence="4 5">
    <name type="scientific">Nocardia puris</name>
    <dbReference type="NCBI Taxonomy" id="208602"/>
    <lineage>
        <taxon>Bacteria</taxon>
        <taxon>Bacillati</taxon>
        <taxon>Actinomycetota</taxon>
        <taxon>Actinomycetes</taxon>
        <taxon>Mycobacteriales</taxon>
        <taxon>Nocardiaceae</taxon>
        <taxon>Nocardia</taxon>
    </lineage>
</organism>
<reference evidence="4 5" key="1">
    <citation type="submission" date="2018-06" db="EMBL/GenBank/DDBJ databases">
        <title>Genomic Encyclopedia of Type Strains, Phase IV (KMG-IV): sequencing the most valuable type-strain genomes for metagenomic binning, comparative biology and taxonomic classification.</title>
        <authorList>
            <person name="Goeker M."/>
        </authorList>
    </citation>
    <scope>NUCLEOTIDE SEQUENCE [LARGE SCALE GENOMIC DNA]</scope>
    <source>
        <strain evidence="4 5">DSM 44599</strain>
    </source>
</reference>
<accession>A0A366D309</accession>